<gene>
    <name evidence="1" type="ORF">APZ42_012531</name>
</gene>
<dbReference type="AlphaFoldDB" id="A0A162RQG0"/>
<name>A0A162RQG0_9CRUS</name>
<organism evidence="1 2">
    <name type="scientific">Daphnia magna</name>
    <dbReference type="NCBI Taxonomy" id="35525"/>
    <lineage>
        <taxon>Eukaryota</taxon>
        <taxon>Metazoa</taxon>
        <taxon>Ecdysozoa</taxon>
        <taxon>Arthropoda</taxon>
        <taxon>Crustacea</taxon>
        <taxon>Branchiopoda</taxon>
        <taxon>Diplostraca</taxon>
        <taxon>Cladocera</taxon>
        <taxon>Anomopoda</taxon>
        <taxon>Daphniidae</taxon>
        <taxon>Daphnia</taxon>
    </lineage>
</organism>
<proteinExistence type="predicted"/>
<dbReference type="EMBL" id="LRGB01000124">
    <property type="protein sequence ID" value="KZS20701.1"/>
    <property type="molecule type" value="Genomic_DNA"/>
</dbReference>
<reference evidence="1 2" key="1">
    <citation type="submission" date="2016-03" db="EMBL/GenBank/DDBJ databases">
        <title>EvidentialGene: Evidence-directed Construction of Genes on Genomes.</title>
        <authorList>
            <person name="Gilbert D.G."/>
            <person name="Choi J.-H."/>
            <person name="Mockaitis K."/>
            <person name="Colbourne J."/>
            <person name="Pfrender M."/>
        </authorList>
    </citation>
    <scope>NUCLEOTIDE SEQUENCE [LARGE SCALE GENOMIC DNA]</scope>
    <source>
        <strain evidence="1 2">Xinb3</strain>
        <tissue evidence="1">Complete organism</tissue>
    </source>
</reference>
<evidence type="ECO:0000313" key="1">
    <source>
        <dbReference type="EMBL" id="KZS20701.1"/>
    </source>
</evidence>
<comment type="caution">
    <text evidence="1">The sequence shown here is derived from an EMBL/GenBank/DDBJ whole genome shotgun (WGS) entry which is preliminary data.</text>
</comment>
<protein>
    <submittedName>
        <fullName evidence="1">Uncharacterized protein</fullName>
    </submittedName>
</protein>
<evidence type="ECO:0000313" key="2">
    <source>
        <dbReference type="Proteomes" id="UP000076858"/>
    </source>
</evidence>
<sequence>MDLGILNNLRMDNISYWYYYYIYSIIPHSQTKDLLQLTSFMPLVLYQNS</sequence>
<dbReference type="Proteomes" id="UP000076858">
    <property type="component" value="Unassembled WGS sequence"/>
</dbReference>
<accession>A0A162RQG0</accession>
<keyword evidence="2" id="KW-1185">Reference proteome</keyword>